<comment type="function">
    <text evidence="1">Component of the MICOS complex, a large protein complex of the mitochondrial inner membrane that plays crucial roles in the maintenance of crista junctions, inner membrane architecture, and formation of contact sites to the outer membrane.</text>
</comment>
<feature type="region of interest" description="Disordered" evidence="12">
    <location>
        <begin position="1"/>
        <end position="71"/>
    </location>
</feature>
<comment type="subcellular location">
    <subcellularLocation>
        <location evidence="9">Mitochondrion inner membrane</location>
        <topology evidence="9">Lipid-anchor</topology>
    </subcellularLocation>
</comment>
<accession>A0A401SYT7</accession>
<evidence type="ECO:0000256" key="12">
    <source>
        <dbReference type="SAM" id="MobiDB-lite"/>
    </source>
</evidence>
<evidence type="ECO:0000256" key="11">
    <source>
        <dbReference type="SAM" id="Coils"/>
    </source>
</evidence>
<evidence type="ECO:0000313" key="13">
    <source>
        <dbReference type="EMBL" id="GCC35567.1"/>
    </source>
</evidence>
<keyword evidence="5" id="KW-0496">Mitochondrion</keyword>
<evidence type="ECO:0000256" key="8">
    <source>
        <dbReference type="ARBA" id="ARBA00023288"/>
    </source>
</evidence>
<evidence type="ECO:0000256" key="1">
    <source>
        <dbReference type="ARBA" id="ARBA00002689"/>
    </source>
</evidence>
<feature type="compositionally biased region" description="Polar residues" evidence="12">
    <location>
        <begin position="40"/>
        <end position="50"/>
    </location>
</feature>
<evidence type="ECO:0000256" key="5">
    <source>
        <dbReference type="ARBA" id="ARBA00023128"/>
    </source>
</evidence>
<organism evidence="13 14">
    <name type="scientific">Chiloscyllium punctatum</name>
    <name type="common">Brownbanded bambooshark</name>
    <name type="synonym">Hemiscyllium punctatum</name>
    <dbReference type="NCBI Taxonomy" id="137246"/>
    <lineage>
        <taxon>Eukaryota</taxon>
        <taxon>Metazoa</taxon>
        <taxon>Chordata</taxon>
        <taxon>Craniata</taxon>
        <taxon>Vertebrata</taxon>
        <taxon>Chondrichthyes</taxon>
        <taxon>Elasmobranchii</taxon>
        <taxon>Galeomorphii</taxon>
        <taxon>Galeoidea</taxon>
        <taxon>Orectolobiformes</taxon>
        <taxon>Hemiscylliidae</taxon>
        <taxon>Chiloscyllium</taxon>
    </lineage>
</organism>
<keyword evidence="14" id="KW-1185">Reference proteome</keyword>
<evidence type="ECO:0000313" key="14">
    <source>
        <dbReference type="Proteomes" id="UP000287033"/>
    </source>
</evidence>
<name>A0A401SYT7_CHIPU</name>
<evidence type="ECO:0000256" key="7">
    <source>
        <dbReference type="ARBA" id="ARBA00023157"/>
    </source>
</evidence>
<protein>
    <submittedName>
        <fullName evidence="13">Uncharacterized protein</fullName>
    </submittedName>
</protein>
<keyword evidence="2" id="KW-0519">Myristate</keyword>
<gene>
    <name evidence="13" type="ORF">chiPu_0014052</name>
</gene>
<keyword evidence="4 11" id="KW-0175">Coiled coil</keyword>
<keyword evidence="8" id="KW-0449">Lipoprotein</keyword>
<sequence>MGASGSTRRVSFGKDDQERVTVLQGMRLSDNLVSRMKDLPQSTSEPSNSIPGGPDFQGGDNMTLKHSGTEEEVYKRYEKEALVKEEMSKLAPQEQIVANADLKEQVISTEEQKNIKQLTSQLEKKEADLQRLEAFYKEQLDLIEQKVRKKILIYDWLNSCIEIDGYNWLPVLKRTHALAILA</sequence>
<evidence type="ECO:0000256" key="6">
    <source>
        <dbReference type="ARBA" id="ARBA00023136"/>
    </source>
</evidence>
<dbReference type="InterPro" id="IPR042860">
    <property type="entry name" value="MIC25"/>
</dbReference>
<dbReference type="PANTHER" id="PTHR47609:SF1">
    <property type="entry name" value="MICOS COMPLEX SUBUNIT MIC25"/>
    <property type="match status" value="1"/>
</dbReference>
<evidence type="ECO:0000256" key="2">
    <source>
        <dbReference type="ARBA" id="ARBA00022707"/>
    </source>
</evidence>
<dbReference type="GO" id="GO:0061617">
    <property type="term" value="C:MICOS complex"/>
    <property type="evidence" value="ECO:0007669"/>
    <property type="project" value="InterPro"/>
</dbReference>
<dbReference type="InterPro" id="IPR007964">
    <property type="entry name" value="MIC19/MIC25"/>
</dbReference>
<dbReference type="EMBL" id="BEZZ01000716">
    <property type="protein sequence ID" value="GCC35567.1"/>
    <property type="molecule type" value="Genomic_DNA"/>
</dbReference>
<dbReference type="Proteomes" id="UP000287033">
    <property type="component" value="Unassembled WGS sequence"/>
</dbReference>
<feature type="coiled-coil region" evidence="11">
    <location>
        <begin position="108"/>
        <end position="142"/>
    </location>
</feature>
<reference evidence="13 14" key="1">
    <citation type="journal article" date="2018" name="Nat. Ecol. Evol.">
        <title>Shark genomes provide insights into elasmobranch evolution and the origin of vertebrates.</title>
        <authorList>
            <person name="Hara Y"/>
            <person name="Yamaguchi K"/>
            <person name="Onimaru K"/>
            <person name="Kadota M"/>
            <person name="Koyanagi M"/>
            <person name="Keeley SD"/>
            <person name="Tatsumi K"/>
            <person name="Tanaka K"/>
            <person name="Motone F"/>
            <person name="Kageyama Y"/>
            <person name="Nozu R"/>
            <person name="Adachi N"/>
            <person name="Nishimura O"/>
            <person name="Nakagawa R"/>
            <person name="Tanegashima C"/>
            <person name="Kiyatake I"/>
            <person name="Matsumoto R"/>
            <person name="Murakumo K"/>
            <person name="Nishida K"/>
            <person name="Terakita A"/>
            <person name="Kuratani S"/>
            <person name="Sato K"/>
            <person name="Hyodo S Kuraku.S."/>
        </authorList>
    </citation>
    <scope>NUCLEOTIDE SEQUENCE [LARGE SCALE GENOMIC DNA]</scope>
</reference>
<evidence type="ECO:0000256" key="4">
    <source>
        <dbReference type="ARBA" id="ARBA00023054"/>
    </source>
</evidence>
<keyword evidence="3" id="KW-0999">Mitochondrion inner membrane</keyword>
<evidence type="ECO:0000256" key="9">
    <source>
        <dbReference type="ARBA" id="ARBA00034476"/>
    </source>
</evidence>
<dbReference type="Pfam" id="PF05300">
    <property type="entry name" value="MIC19_MIC25"/>
    <property type="match status" value="1"/>
</dbReference>
<proteinExistence type="inferred from homology"/>
<dbReference type="OMA" id="KRVGHTH"/>
<comment type="similarity">
    <text evidence="10">Belongs to the MICOS complex subunit Mic19 family. Metazoan Mic25 subfamily.</text>
</comment>
<keyword evidence="7" id="KW-1015">Disulfide bond</keyword>
<evidence type="ECO:0000256" key="10">
    <source>
        <dbReference type="ARBA" id="ARBA00034480"/>
    </source>
</evidence>
<comment type="caution">
    <text evidence="13">The sequence shown here is derived from an EMBL/GenBank/DDBJ whole genome shotgun (WGS) entry which is preliminary data.</text>
</comment>
<dbReference type="OrthoDB" id="70030at2759"/>
<evidence type="ECO:0000256" key="3">
    <source>
        <dbReference type="ARBA" id="ARBA00022792"/>
    </source>
</evidence>
<dbReference type="PANTHER" id="PTHR47609">
    <property type="entry name" value="MICOS COMPLEX SUBUNIT MIC25"/>
    <property type="match status" value="1"/>
</dbReference>
<dbReference type="AlphaFoldDB" id="A0A401SYT7"/>
<keyword evidence="6" id="KW-0472">Membrane</keyword>
<dbReference type="STRING" id="137246.A0A401SYT7"/>